<name>A0ABV8C0R3_9PSEU</name>
<keyword evidence="2" id="KW-0012">Acyltransferase</keyword>
<evidence type="ECO:0000313" key="3">
    <source>
        <dbReference type="Proteomes" id="UP001595690"/>
    </source>
</evidence>
<protein>
    <submittedName>
        <fullName evidence="2">GNAT family N-acetyltransferase</fullName>
        <ecNumber evidence="2">2.3.1.-</ecNumber>
    </submittedName>
</protein>
<dbReference type="Proteomes" id="UP001595690">
    <property type="component" value="Unassembled WGS sequence"/>
</dbReference>
<dbReference type="SUPFAM" id="SSF55729">
    <property type="entry name" value="Acyl-CoA N-acyltransferases (Nat)"/>
    <property type="match status" value="1"/>
</dbReference>
<proteinExistence type="predicted"/>
<dbReference type="Gene3D" id="3.40.630.30">
    <property type="match status" value="1"/>
</dbReference>
<dbReference type="Pfam" id="PF18014">
    <property type="entry name" value="Acetyltransf_18"/>
    <property type="match status" value="1"/>
</dbReference>
<dbReference type="EC" id="2.3.1.-" evidence="2"/>
<evidence type="ECO:0000259" key="1">
    <source>
        <dbReference type="PROSITE" id="PS51186"/>
    </source>
</evidence>
<accession>A0ABV8C0R3</accession>
<sequence length="252" mass="26567">MKLITDRNWTWRPEQWKLLLSLGPGLGAFDHGTILGTALSTPYPEAQAISGVLVGTWAERRGVATALMSNILDIRESAVSVLYATPAGEPMYAKLGFHPVGATSEFHGVFTGTPAGVTRPVTAADLPAIRALDHEVSGYSRDGFWDFAPSQYSLHTAEFEGGLGLIGTRELANGPAVGPLIAPTAADACAMISDVVAGRGSFRVDTVDADVAAFLKDNGFEMRYGCAVMVHGAKTLPGDRSRYFAPASLALG</sequence>
<dbReference type="GO" id="GO:0016746">
    <property type="term" value="F:acyltransferase activity"/>
    <property type="evidence" value="ECO:0007669"/>
    <property type="project" value="UniProtKB-KW"/>
</dbReference>
<comment type="caution">
    <text evidence="2">The sequence shown here is derived from an EMBL/GenBank/DDBJ whole genome shotgun (WGS) entry which is preliminary data.</text>
</comment>
<dbReference type="InterPro" id="IPR016181">
    <property type="entry name" value="Acyl_CoA_acyltransferase"/>
</dbReference>
<dbReference type="RefSeq" id="WP_382377116.1">
    <property type="nucleotide sequence ID" value="NZ_JBHRZI010000025.1"/>
</dbReference>
<dbReference type="InterPro" id="IPR041496">
    <property type="entry name" value="YitH/HolE_GNAT"/>
</dbReference>
<gene>
    <name evidence="2" type="ORF">ACFOWZ_29260</name>
</gene>
<organism evidence="2 3">
    <name type="scientific">Lentzea rhizosphaerae</name>
    <dbReference type="NCBI Taxonomy" id="2041025"/>
    <lineage>
        <taxon>Bacteria</taxon>
        <taxon>Bacillati</taxon>
        <taxon>Actinomycetota</taxon>
        <taxon>Actinomycetes</taxon>
        <taxon>Pseudonocardiales</taxon>
        <taxon>Pseudonocardiaceae</taxon>
        <taxon>Lentzea</taxon>
    </lineage>
</organism>
<reference evidence="3" key="1">
    <citation type="journal article" date="2019" name="Int. J. Syst. Evol. Microbiol.">
        <title>The Global Catalogue of Microorganisms (GCM) 10K type strain sequencing project: providing services to taxonomists for standard genome sequencing and annotation.</title>
        <authorList>
            <consortium name="The Broad Institute Genomics Platform"/>
            <consortium name="The Broad Institute Genome Sequencing Center for Infectious Disease"/>
            <person name="Wu L."/>
            <person name="Ma J."/>
        </authorList>
    </citation>
    <scope>NUCLEOTIDE SEQUENCE [LARGE SCALE GENOMIC DNA]</scope>
    <source>
        <strain evidence="3">CGMCC 4.7405</strain>
    </source>
</reference>
<dbReference type="Gene3D" id="3.40.630.90">
    <property type="match status" value="1"/>
</dbReference>
<dbReference type="PROSITE" id="PS51186">
    <property type="entry name" value="GNAT"/>
    <property type="match status" value="1"/>
</dbReference>
<keyword evidence="3" id="KW-1185">Reference proteome</keyword>
<feature type="domain" description="N-acetyltransferase" evidence="1">
    <location>
        <begin position="1"/>
        <end position="120"/>
    </location>
</feature>
<dbReference type="Pfam" id="PF13673">
    <property type="entry name" value="Acetyltransf_10"/>
    <property type="match status" value="1"/>
</dbReference>
<keyword evidence="2" id="KW-0808">Transferase</keyword>
<evidence type="ECO:0000313" key="2">
    <source>
        <dbReference type="EMBL" id="MFC3895583.1"/>
    </source>
</evidence>
<dbReference type="EMBL" id="JBHRZI010000025">
    <property type="protein sequence ID" value="MFC3895583.1"/>
    <property type="molecule type" value="Genomic_DNA"/>
</dbReference>
<dbReference type="InterPro" id="IPR000182">
    <property type="entry name" value="GNAT_dom"/>
</dbReference>